<feature type="binding site" evidence="8">
    <location>
        <begin position="11"/>
        <end position="12"/>
    </location>
    <ligand>
        <name>substrate</name>
    </ligand>
</feature>
<comment type="catalytic activity">
    <reaction evidence="1 8">
        <text>L-glutamate = D-glutamate</text>
        <dbReference type="Rhea" id="RHEA:12813"/>
        <dbReference type="ChEBI" id="CHEBI:29985"/>
        <dbReference type="ChEBI" id="CHEBI:29986"/>
        <dbReference type="EC" id="5.1.1.3"/>
    </reaction>
</comment>
<evidence type="ECO:0000256" key="6">
    <source>
        <dbReference type="ARBA" id="ARBA00023316"/>
    </source>
</evidence>
<dbReference type="GO" id="GO:0071555">
    <property type="term" value="P:cell wall organization"/>
    <property type="evidence" value="ECO:0007669"/>
    <property type="project" value="UniProtKB-KW"/>
</dbReference>
<dbReference type="eggNOG" id="COG0796">
    <property type="taxonomic scope" value="Bacteria"/>
</dbReference>
<feature type="active site" description="Proton donor/acceptor" evidence="8">
    <location>
        <position position="74"/>
    </location>
</feature>
<dbReference type="Proteomes" id="UP000027931">
    <property type="component" value="Unassembled WGS sequence"/>
</dbReference>
<dbReference type="AlphaFoldDB" id="A0A074LVH1"/>
<dbReference type="NCBIfam" id="TIGR00067">
    <property type="entry name" value="glut_race"/>
    <property type="match status" value="1"/>
</dbReference>
<dbReference type="FunFam" id="3.40.50.1860:FF:000002">
    <property type="entry name" value="Glutamate racemase"/>
    <property type="match status" value="1"/>
</dbReference>
<dbReference type="NCBIfam" id="NF002035">
    <property type="entry name" value="PRK00865.1-3"/>
    <property type="match status" value="1"/>
</dbReference>
<dbReference type="PROSITE" id="PS00923">
    <property type="entry name" value="ASP_GLU_RACEMASE_1"/>
    <property type="match status" value="1"/>
</dbReference>
<evidence type="ECO:0000256" key="1">
    <source>
        <dbReference type="ARBA" id="ARBA00001602"/>
    </source>
</evidence>
<keyword evidence="10" id="KW-1185">Reference proteome</keyword>
<accession>A0A074LVH1</accession>
<sequence length="265" mass="29433">MSSTKPIGILDSGFGGLTVVGEVLRQLPQENILYVGDNARCPYGSRPPEEVRKFLFEIMDFLVAQEVKMIIIACNTATAAGLEEARHRYSIPVVGVIVPGSRAAISSTKTGRIGVIGTENTINSDAYRRELHRINPRLFVTNQACKPFVPIVEEDQIDTPQARETVERYLASVRELDIDTLILGCTHYPLLKAVIADVMGDSVELINSAEETAREASTVLSVKHQLNEDNPVPHHQFFTTGDADYFRKIGSRWLHMDLDVSRIDL</sequence>
<dbReference type="STRING" id="1157490.EL26_00025"/>
<evidence type="ECO:0000256" key="4">
    <source>
        <dbReference type="ARBA" id="ARBA00022984"/>
    </source>
</evidence>
<dbReference type="EC" id="5.1.1.3" evidence="2 8"/>
<dbReference type="GO" id="GO:0008881">
    <property type="term" value="F:glutamate racemase activity"/>
    <property type="evidence" value="ECO:0007669"/>
    <property type="project" value="UniProtKB-UniRule"/>
</dbReference>
<dbReference type="GO" id="GO:0009252">
    <property type="term" value="P:peptidoglycan biosynthetic process"/>
    <property type="evidence" value="ECO:0007669"/>
    <property type="project" value="UniProtKB-UniRule"/>
</dbReference>
<feature type="binding site" evidence="8">
    <location>
        <begin position="186"/>
        <end position="187"/>
    </location>
    <ligand>
        <name>substrate</name>
    </ligand>
</feature>
<dbReference type="PROSITE" id="PS00924">
    <property type="entry name" value="ASP_GLU_RACEMASE_2"/>
    <property type="match status" value="1"/>
</dbReference>
<dbReference type="InterPro" id="IPR004391">
    <property type="entry name" value="Glu_race"/>
</dbReference>
<dbReference type="HAMAP" id="MF_00258">
    <property type="entry name" value="Glu_racemase"/>
    <property type="match status" value="1"/>
</dbReference>
<dbReference type="RefSeq" id="WP_038083124.1">
    <property type="nucleotide sequence ID" value="NZ_JMIR01000001.1"/>
</dbReference>
<dbReference type="PANTHER" id="PTHR21198:SF2">
    <property type="entry name" value="GLUTAMATE RACEMASE"/>
    <property type="match status" value="1"/>
</dbReference>
<comment type="similarity">
    <text evidence="8">Belongs to the aspartate/glutamate racemases family.</text>
</comment>
<organism evidence="9 10">
    <name type="scientific">Tumebacillus flagellatus</name>
    <dbReference type="NCBI Taxonomy" id="1157490"/>
    <lineage>
        <taxon>Bacteria</taxon>
        <taxon>Bacillati</taxon>
        <taxon>Bacillota</taxon>
        <taxon>Bacilli</taxon>
        <taxon>Bacillales</taxon>
        <taxon>Alicyclobacillaceae</taxon>
        <taxon>Tumebacillus</taxon>
    </lineage>
</organism>
<dbReference type="UniPathway" id="UPA00219"/>
<dbReference type="InterPro" id="IPR001920">
    <property type="entry name" value="Asp/Glu_race"/>
</dbReference>
<evidence type="ECO:0000313" key="9">
    <source>
        <dbReference type="EMBL" id="KEO84989.1"/>
    </source>
</evidence>
<name>A0A074LVH1_9BACL</name>
<protein>
    <recommendedName>
        <fullName evidence="7 8">Glutamate racemase</fullName>
        <ecNumber evidence="2 8">5.1.1.3</ecNumber>
    </recommendedName>
</protein>
<feature type="active site" description="Proton donor/acceptor" evidence="8">
    <location>
        <position position="185"/>
    </location>
</feature>
<comment type="caution">
    <text evidence="9">The sequence shown here is derived from an EMBL/GenBank/DDBJ whole genome shotgun (WGS) entry which is preliminary data.</text>
</comment>
<comment type="function">
    <text evidence="8">Provides the (R)-glutamate required for cell wall biosynthesis.</text>
</comment>
<dbReference type="GO" id="GO:0042802">
    <property type="term" value="F:identical protein binding"/>
    <property type="evidence" value="ECO:0007669"/>
    <property type="project" value="UniProtKB-ARBA"/>
</dbReference>
<gene>
    <name evidence="8" type="primary">murI</name>
    <name evidence="9" type="ORF">EL26_00025</name>
</gene>
<dbReference type="InterPro" id="IPR015942">
    <property type="entry name" value="Asp/Glu/hydantoin_racemase"/>
</dbReference>
<dbReference type="Gene3D" id="3.40.50.1860">
    <property type="match status" value="2"/>
</dbReference>
<reference evidence="9 10" key="1">
    <citation type="journal article" date="2013" name="Int. J. Syst. Evol. Microbiol.">
        <title>Tumebacillus flagellatus sp. nov., an alpha-amylase/pullulanase-producing bacterium isolated from cassava wastewater.</title>
        <authorList>
            <person name="Wang Q."/>
            <person name="Xie N."/>
            <person name="Qin Y."/>
            <person name="Shen N."/>
            <person name="Zhu J."/>
            <person name="Mi H."/>
            <person name="Huang R."/>
        </authorList>
    </citation>
    <scope>NUCLEOTIDE SEQUENCE [LARGE SCALE GENOMIC DNA]</scope>
    <source>
        <strain evidence="9 10">GST4</strain>
    </source>
</reference>
<evidence type="ECO:0000256" key="7">
    <source>
        <dbReference type="ARBA" id="ARBA00070053"/>
    </source>
</evidence>
<dbReference type="PANTHER" id="PTHR21198">
    <property type="entry name" value="GLUTAMATE RACEMASE"/>
    <property type="match status" value="1"/>
</dbReference>
<dbReference type="InterPro" id="IPR033134">
    <property type="entry name" value="Asp/Glu_racemase_AS_2"/>
</dbReference>
<evidence type="ECO:0000256" key="5">
    <source>
        <dbReference type="ARBA" id="ARBA00023235"/>
    </source>
</evidence>
<dbReference type="InterPro" id="IPR018187">
    <property type="entry name" value="Asp/Glu_racemase_AS_1"/>
</dbReference>
<comment type="pathway">
    <text evidence="8">Cell wall biogenesis; peptidoglycan biosynthesis.</text>
</comment>
<dbReference type="EMBL" id="JMIR01000001">
    <property type="protein sequence ID" value="KEO84989.1"/>
    <property type="molecule type" value="Genomic_DNA"/>
</dbReference>
<evidence type="ECO:0000256" key="8">
    <source>
        <dbReference type="HAMAP-Rule" id="MF_00258"/>
    </source>
</evidence>
<evidence type="ECO:0000313" key="10">
    <source>
        <dbReference type="Proteomes" id="UP000027931"/>
    </source>
</evidence>
<dbReference type="OrthoDB" id="9801055at2"/>
<feature type="binding site" evidence="8">
    <location>
        <begin position="75"/>
        <end position="76"/>
    </location>
    <ligand>
        <name>substrate</name>
    </ligand>
</feature>
<feature type="binding site" evidence="8">
    <location>
        <begin position="43"/>
        <end position="44"/>
    </location>
    <ligand>
        <name>substrate</name>
    </ligand>
</feature>
<keyword evidence="6 8" id="KW-0961">Cell wall biogenesis/degradation</keyword>
<dbReference type="SUPFAM" id="SSF53681">
    <property type="entry name" value="Aspartate/glutamate racemase"/>
    <property type="match status" value="2"/>
</dbReference>
<keyword evidence="5 8" id="KW-0413">Isomerase</keyword>
<evidence type="ECO:0000256" key="2">
    <source>
        <dbReference type="ARBA" id="ARBA00013090"/>
    </source>
</evidence>
<proteinExistence type="inferred from homology"/>
<keyword evidence="4 8" id="KW-0573">Peptidoglycan synthesis</keyword>
<evidence type="ECO:0000256" key="3">
    <source>
        <dbReference type="ARBA" id="ARBA00022960"/>
    </source>
</evidence>
<dbReference type="GO" id="GO:0008360">
    <property type="term" value="P:regulation of cell shape"/>
    <property type="evidence" value="ECO:0007669"/>
    <property type="project" value="UniProtKB-KW"/>
</dbReference>
<dbReference type="Pfam" id="PF01177">
    <property type="entry name" value="Asp_Glu_race"/>
    <property type="match status" value="1"/>
</dbReference>
<keyword evidence="3 8" id="KW-0133">Cell shape</keyword>